<protein>
    <submittedName>
        <fullName evidence="1">Putative ovule protein</fullName>
    </submittedName>
</protein>
<reference evidence="1" key="1">
    <citation type="submission" date="2015-12" db="EMBL/GenBank/DDBJ databases">
        <title>Gene expression during late stages of embryo sac development: a critical building block for successful pollen-pistil interactions.</title>
        <authorList>
            <person name="Liu Y."/>
            <person name="Joly V."/>
            <person name="Sabar M."/>
            <person name="Matton D.P."/>
        </authorList>
    </citation>
    <scope>NUCLEOTIDE SEQUENCE</scope>
</reference>
<dbReference type="EMBL" id="GEDG01022365">
    <property type="protein sequence ID" value="JAP17564.1"/>
    <property type="molecule type" value="Transcribed_RNA"/>
</dbReference>
<sequence length="77" mass="8479">MPITWELLGSYLCFHRNSLAPFHNSISSTAKGLGTYHFANNQFVLAGVGGGYRALEGIQLIELVLMYSMLNCVTQLV</sequence>
<dbReference type="AlphaFoldDB" id="A0A0V0HAT4"/>
<proteinExistence type="predicted"/>
<name>A0A0V0HAT4_SOLCH</name>
<accession>A0A0V0HAT4</accession>
<evidence type="ECO:0000313" key="1">
    <source>
        <dbReference type="EMBL" id="JAP17564.1"/>
    </source>
</evidence>
<organism evidence="1">
    <name type="scientific">Solanum chacoense</name>
    <name type="common">Chaco potato</name>
    <dbReference type="NCBI Taxonomy" id="4108"/>
    <lineage>
        <taxon>Eukaryota</taxon>
        <taxon>Viridiplantae</taxon>
        <taxon>Streptophyta</taxon>
        <taxon>Embryophyta</taxon>
        <taxon>Tracheophyta</taxon>
        <taxon>Spermatophyta</taxon>
        <taxon>Magnoliopsida</taxon>
        <taxon>eudicotyledons</taxon>
        <taxon>Gunneridae</taxon>
        <taxon>Pentapetalae</taxon>
        <taxon>asterids</taxon>
        <taxon>lamiids</taxon>
        <taxon>Solanales</taxon>
        <taxon>Solanaceae</taxon>
        <taxon>Solanoideae</taxon>
        <taxon>Solaneae</taxon>
        <taxon>Solanum</taxon>
    </lineage>
</organism>